<proteinExistence type="predicted"/>
<dbReference type="Proteomes" id="UP000735302">
    <property type="component" value="Unassembled WGS sequence"/>
</dbReference>
<evidence type="ECO:0000313" key="1">
    <source>
        <dbReference type="EMBL" id="GFO29250.1"/>
    </source>
</evidence>
<keyword evidence="2" id="KW-1185">Reference proteome</keyword>
<dbReference type="EMBL" id="BLXT01006136">
    <property type="protein sequence ID" value="GFO29250.1"/>
    <property type="molecule type" value="Genomic_DNA"/>
</dbReference>
<organism evidence="1 2">
    <name type="scientific">Plakobranchus ocellatus</name>
    <dbReference type="NCBI Taxonomy" id="259542"/>
    <lineage>
        <taxon>Eukaryota</taxon>
        <taxon>Metazoa</taxon>
        <taxon>Spiralia</taxon>
        <taxon>Lophotrochozoa</taxon>
        <taxon>Mollusca</taxon>
        <taxon>Gastropoda</taxon>
        <taxon>Heterobranchia</taxon>
        <taxon>Euthyneura</taxon>
        <taxon>Panpulmonata</taxon>
        <taxon>Sacoglossa</taxon>
        <taxon>Placobranchoidea</taxon>
        <taxon>Plakobranchidae</taxon>
        <taxon>Plakobranchus</taxon>
    </lineage>
</organism>
<gene>
    <name evidence="1" type="ORF">PoB_005575500</name>
</gene>
<protein>
    <submittedName>
        <fullName evidence="1">Uncharacterized protein</fullName>
    </submittedName>
</protein>
<comment type="caution">
    <text evidence="1">The sequence shown here is derived from an EMBL/GenBank/DDBJ whole genome shotgun (WGS) entry which is preliminary data.</text>
</comment>
<evidence type="ECO:0000313" key="2">
    <source>
        <dbReference type="Proteomes" id="UP000735302"/>
    </source>
</evidence>
<name>A0AAV4CCU7_9GAST</name>
<dbReference type="AlphaFoldDB" id="A0AAV4CCU7"/>
<sequence>MGVAYKAGVAVWFATYTYQGRVNATKGDPRQVITALPAVMSTIPVYGRIINATLEITVTPNMEGSRIICYPGVISASSLATLAARNDRNGAWSKPFRIKCKIFD</sequence>
<reference evidence="1 2" key="1">
    <citation type="journal article" date="2021" name="Elife">
        <title>Chloroplast acquisition without the gene transfer in kleptoplastic sea slugs, Plakobranchus ocellatus.</title>
        <authorList>
            <person name="Maeda T."/>
            <person name="Takahashi S."/>
            <person name="Yoshida T."/>
            <person name="Shimamura S."/>
            <person name="Takaki Y."/>
            <person name="Nagai Y."/>
            <person name="Toyoda A."/>
            <person name="Suzuki Y."/>
            <person name="Arimoto A."/>
            <person name="Ishii H."/>
            <person name="Satoh N."/>
            <person name="Nishiyama T."/>
            <person name="Hasebe M."/>
            <person name="Maruyama T."/>
            <person name="Minagawa J."/>
            <person name="Obokata J."/>
            <person name="Shigenobu S."/>
        </authorList>
    </citation>
    <scope>NUCLEOTIDE SEQUENCE [LARGE SCALE GENOMIC DNA]</scope>
</reference>
<accession>A0AAV4CCU7</accession>